<feature type="compositionally biased region" description="Low complexity" evidence="3">
    <location>
        <begin position="428"/>
        <end position="442"/>
    </location>
</feature>
<feature type="region of interest" description="Disordered" evidence="3">
    <location>
        <begin position="458"/>
        <end position="524"/>
    </location>
</feature>
<feature type="compositionally biased region" description="Polar residues" evidence="3">
    <location>
        <begin position="417"/>
        <end position="427"/>
    </location>
</feature>
<evidence type="ECO:0000256" key="1">
    <source>
        <dbReference type="ARBA" id="ARBA00022737"/>
    </source>
</evidence>
<feature type="repeat" description="RCC1" evidence="2">
    <location>
        <begin position="49"/>
        <end position="109"/>
    </location>
</feature>
<dbReference type="AlphaFoldDB" id="A0A7R8UIV1"/>
<evidence type="ECO:0000256" key="3">
    <source>
        <dbReference type="SAM" id="MobiDB-lite"/>
    </source>
</evidence>
<dbReference type="InterPro" id="IPR009091">
    <property type="entry name" value="RCC1/BLIP-II"/>
</dbReference>
<evidence type="ECO:0000256" key="2">
    <source>
        <dbReference type="PROSITE-ProRule" id="PRU00235"/>
    </source>
</evidence>
<dbReference type="EMBL" id="LR899010">
    <property type="protein sequence ID" value="CAD7081677.1"/>
    <property type="molecule type" value="Genomic_DNA"/>
</dbReference>
<protein>
    <submittedName>
        <fullName evidence="4">Uncharacterized protein</fullName>
    </submittedName>
</protein>
<organism evidence="4 5">
    <name type="scientific">Hermetia illucens</name>
    <name type="common">Black soldier fly</name>
    <dbReference type="NCBI Taxonomy" id="343691"/>
    <lineage>
        <taxon>Eukaryota</taxon>
        <taxon>Metazoa</taxon>
        <taxon>Ecdysozoa</taxon>
        <taxon>Arthropoda</taxon>
        <taxon>Hexapoda</taxon>
        <taxon>Insecta</taxon>
        <taxon>Pterygota</taxon>
        <taxon>Neoptera</taxon>
        <taxon>Endopterygota</taxon>
        <taxon>Diptera</taxon>
        <taxon>Brachycera</taxon>
        <taxon>Stratiomyomorpha</taxon>
        <taxon>Stratiomyidae</taxon>
        <taxon>Hermetiinae</taxon>
        <taxon>Hermetia</taxon>
    </lineage>
</organism>
<dbReference type="InParanoid" id="A0A7R8UIV1"/>
<dbReference type="Proteomes" id="UP000594454">
    <property type="component" value="Chromosome 2"/>
</dbReference>
<dbReference type="OrthoDB" id="10253607at2759"/>
<feature type="compositionally biased region" description="Basic and acidic residues" evidence="3">
    <location>
        <begin position="780"/>
        <end position="797"/>
    </location>
</feature>
<reference evidence="4 5" key="1">
    <citation type="submission" date="2020-11" db="EMBL/GenBank/DDBJ databases">
        <authorList>
            <person name="Wallbank WR R."/>
            <person name="Pardo Diaz C."/>
            <person name="Kozak K."/>
            <person name="Martin S."/>
            <person name="Jiggins C."/>
            <person name="Moest M."/>
            <person name="Warren A I."/>
            <person name="Generalovic N T."/>
            <person name="Byers J.R.P. K."/>
            <person name="Montejo-Kovacevich G."/>
            <person name="Yen C E."/>
        </authorList>
    </citation>
    <scope>NUCLEOTIDE SEQUENCE [LARGE SCALE GENOMIC DNA]</scope>
</reference>
<feature type="compositionally biased region" description="Polar residues" evidence="3">
    <location>
        <begin position="798"/>
        <end position="811"/>
    </location>
</feature>
<dbReference type="Pfam" id="PF00415">
    <property type="entry name" value="RCC1"/>
    <property type="match status" value="1"/>
</dbReference>
<accession>A0A7R8UIV1</accession>
<gene>
    <name evidence="4" type="ORF">HERILL_LOCUS4773</name>
</gene>
<feature type="region of interest" description="Disordered" evidence="3">
    <location>
        <begin position="765"/>
        <end position="838"/>
    </location>
</feature>
<dbReference type="InterPro" id="IPR000408">
    <property type="entry name" value="Reg_chr_condens"/>
</dbReference>
<feature type="region of interest" description="Disordered" evidence="3">
    <location>
        <begin position="387"/>
        <end position="442"/>
    </location>
</feature>
<dbReference type="SUPFAM" id="SSF50985">
    <property type="entry name" value="RCC1/BLIP-II"/>
    <property type="match status" value="1"/>
</dbReference>
<evidence type="ECO:0000313" key="5">
    <source>
        <dbReference type="Proteomes" id="UP000594454"/>
    </source>
</evidence>
<dbReference type="PANTHER" id="PTHR22870">
    <property type="entry name" value="REGULATOR OF CHROMOSOME CONDENSATION"/>
    <property type="match status" value="1"/>
</dbReference>
<keyword evidence="1" id="KW-0677">Repeat</keyword>
<evidence type="ECO:0000313" key="4">
    <source>
        <dbReference type="EMBL" id="CAD7081677.1"/>
    </source>
</evidence>
<dbReference type="Pfam" id="PF13540">
    <property type="entry name" value="RCC1_2"/>
    <property type="match status" value="1"/>
</dbReference>
<dbReference type="InterPro" id="IPR051210">
    <property type="entry name" value="Ub_ligase/GEF_domain"/>
</dbReference>
<dbReference type="PANTHER" id="PTHR22870:SF408">
    <property type="entry name" value="OS09G0560450 PROTEIN"/>
    <property type="match status" value="1"/>
</dbReference>
<keyword evidence="5" id="KW-1185">Reference proteome</keyword>
<sequence>MDIPETGAIFSLGKSHLVENNQSYFFVKNDPVKRLVSGANQSAVICESGRLFVWGENQFGQLATGDGEPPDGGARIIKKPTCVKTLKALGLKVLDISFGLGWSVILTNSNEIYFAGRNIFPQTSNTYQHFSPVDVATEKFHVTRKVIAIEEFSRVLNGLQLQRVVAGNDYFAVLTTTGRVFAWGHNDKNQIGPYDSTLPEPIEIEVGIPIKKVVCGPESTLILTEENQLYLTGALNDFQYPRPTELNHISPKEEIIDMQISHTNEIYLVTESGNIHKSVESPRTNNLTFSKFYDYDQDENGIVVKLLKGNSFFVALTRAKKLFTTFSESGHHLKTFREISKFKNLRILDFAVGERHVLVLGIPKAPRSVESSYRNLGTATTPAEIFTNGFASTNGDLNENEEYEHEGFRDLSKTRQKNSNQVSTPRDSLNTSTTSLQNNNTHNTFLDQGLEKLGTLTSKSIDFPNSPKLDEPKEFESFEESNSEPTSNINKINSEKSLNGTQSSVSTQATGKNEITQIDMEKPLERAELLPPLDLMTPLKPTQSRQNSARSIRFDESTLIHTKSTDRLNRPQTPYPDPNISPQIRKTSISSTEDDLNQNVTPMLIDSLEHIPEDSPDSPGAQTARRMSLKYSDRGLSTEKLEGITRVISAKTPGERDPKFALLDDSLEQDEEFKVEIAHNTDDNKNEIRFINDGVDVTKTIEEVPDEVDEILSESIKSGTESLEELRKLPKQKNILSVLGEEPIAEVTDGKITKDLKQITQEDILSLNEGDESNDSANTSKDDGKLKISRGEDDERTTASVSSNIVTTNFENDSDNSSDRKECNSPNTIESADPETKKQKVRRFINDLKTKSKEMSCKNEQSVLVEDGVTGEFDVCDELGKTSLDFLTTFSTLTAKVFENQDES</sequence>
<feature type="repeat" description="RCC1" evidence="2">
    <location>
        <begin position="178"/>
        <end position="226"/>
    </location>
</feature>
<name>A0A7R8UIV1_HERIL</name>
<dbReference type="FunCoup" id="A0A7R8UIV1">
    <property type="interactions" value="4"/>
</dbReference>
<dbReference type="Gene3D" id="2.130.10.30">
    <property type="entry name" value="Regulator of chromosome condensation 1/beta-lactamase-inhibitor protein II"/>
    <property type="match status" value="1"/>
</dbReference>
<proteinExistence type="predicted"/>
<feature type="compositionally biased region" description="Polar residues" evidence="3">
    <location>
        <begin position="489"/>
        <end position="516"/>
    </location>
</feature>
<dbReference type="PROSITE" id="PS50012">
    <property type="entry name" value="RCC1_3"/>
    <property type="match status" value="2"/>
</dbReference>